<dbReference type="Gene3D" id="1.10.10.10">
    <property type="entry name" value="Winged helix-like DNA-binding domain superfamily/Winged helix DNA-binding domain"/>
    <property type="match status" value="1"/>
</dbReference>
<dbReference type="Pfam" id="PF25583">
    <property type="entry name" value="WCX"/>
    <property type="match status" value="1"/>
</dbReference>
<dbReference type="InterPro" id="IPR001034">
    <property type="entry name" value="DeoR_HTH"/>
</dbReference>
<protein>
    <submittedName>
        <fullName evidence="5">DeoR family transcriptional regulator</fullName>
    </submittedName>
</protein>
<dbReference type="InterPro" id="IPR057727">
    <property type="entry name" value="WCX_dom"/>
</dbReference>
<evidence type="ECO:0000256" key="3">
    <source>
        <dbReference type="ARBA" id="ARBA00023163"/>
    </source>
</evidence>
<dbReference type="InterPro" id="IPR036390">
    <property type="entry name" value="WH_DNA-bd_sf"/>
</dbReference>
<evidence type="ECO:0000259" key="4">
    <source>
        <dbReference type="PROSITE" id="PS51000"/>
    </source>
</evidence>
<evidence type="ECO:0000313" key="5">
    <source>
        <dbReference type="EMBL" id="GGD07866.1"/>
    </source>
</evidence>
<dbReference type="PROSITE" id="PS52050">
    <property type="entry name" value="WYL"/>
    <property type="match status" value="1"/>
</dbReference>
<gene>
    <name evidence="5" type="ORF">GCM10007231_03290</name>
</gene>
<dbReference type="InterPro" id="IPR036388">
    <property type="entry name" value="WH-like_DNA-bd_sf"/>
</dbReference>
<dbReference type="PROSITE" id="PS51000">
    <property type="entry name" value="HTH_DEOR_2"/>
    <property type="match status" value="1"/>
</dbReference>
<keyword evidence="2" id="KW-0238">DNA-binding</keyword>
<dbReference type="Pfam" id="PF08279">
    <property type="entry name" value="HTH_11"/>
    <property type="match status" value="1"/>
</dbReference>
<keyword evidence="3" id="KW-0804">Transcription</keyword>
<reference evidence="6" key="1">
    <citation type="journal article" date="2019" name="Int. J. Syst. Evol. Microbiol.">
        <title>The Global Catalogue of Microorganisms (GCM) 10K type strain sequencing project: providing services to taxonomists for standard genome sequencing and annotation.</title>
        <authorList>
            <consortium name="The Broad Institute Genomics Platform"/>
            <consortium name="The Broad Institute Genome Sequencing Center for Infectious Disease"/>
            <person name="Wu L."/>
            <person name="Ma J."/>
        </authorList>
    </citation>
    <scope>NUCLEOTIDE SEQUENCE [LARGE SCALE GENOMIC DNA]</scope>
    <source>
        <strain evidence="6">CCM 7403</strain>
    </source>
</reference>
<comment type="caution">
    <text evidence="5">The sequence shown here is derived from an EMBL/GenBank/DDBJ whole genome shotgun (WGS) entry which is preliminary data.</text>
</comment>
<dbReference type="PIRSF" id="PIRSF016838">
    <property type="entry name" value="PafC"/>
    <property type="match status" value="1"/>
</dbReference>
<evidence type="ECO:0000256" key="1">
    <source>
        <dbReference type="ARBA" id="ARBA00023015"/>
    </source>
</evidence>
<accession>A0ABQ1PZF5</accession>
<dbReference type="RefSeq" id="WP_202977862.1">
    <property type="nucleotide sequence ID" value="NZ_BMCK01000001.1"/>
</dbReference>
<dbReference type="InterPro" id="IPR028349">
    <property type="entry name" value="PafC-like"/>
</dbReference>
<dbReference type="InterPro" id="IPR013196">
    <property type="entry name" value="HTH_11"/>
</dbReference>
<feature type="domain" description="HTH deoR-type" evidence="4">
    <location>
        <begin position="3"/>
        <end position="62"/>
    </location>
</feature>
<keyword evidence="1" id="KW-0805">Transcription regulation</keyword>
<dbReference type="Pfam" id="PF13280">
    <property type="entry name" value="WYL"/>
    <property type="match status" value="1"/>
</dbReference>
<dbReference type="InterPro" id="IPR026881">
    <property type="entry name" value="WYL_dom"/>
</dbReference>
<name>A0ABQ1PZF5_9ACTN</name>
<dbReference type="PANTHER" id="PTHR34580:SF3">
    <property type="entry name" value="PROTEIN PAFB"/>
    <property type="match status" value="1"/>
</dbReference>
<keyword evidence="6" id="KW-1185">Reference proteome</keyword>
<dbReference type="SUPFAM" id="SSF46785">
    <property type="entry name" value="Winged helix' DNA-binding domain"/>
    <property type="match status" value="1"/>
</dbReference>
<proteinExistence type="predicted"/>
<dbReference type="InterPro" id="IPR018356">
    <property type="entry name" value="Tscrpt_reg_HTH_DeoR_CS"/>
</dbReference>
<evidence type="ECO:0000256" key="2">
    <source>
        <dbReference type="ARBA" id="ARBA00023125"/>
    </source>
</evidence>
<dbReference type="PANTHER" id="PTHR34580">
    <property type="match status" value="1"/>
</dbReference>
<dbReference type="InterPro" id="IPR051534">
    <property type="entry name" value="CBASS_pafABC_assoc_protein"/>
</dbReference>
<organism evidence="5 6">
    <name type="scientific">Nocardioides daphniae</name>
    <dbReference type="NCBI Taxonomy" id="402297"/>
    <lineage>
        <taxon>Bacteria</taxon>
        <taxon>Bacillati</taxon>
        <taxon>Actinomycetota</taxon>
        <taxon>Actinomycetes</taxon>
        <taxon>Propionibacteriales</taxon>
        <taxon>Nocardioidaceae</taxon>
        <taxon>Nocardioides</taxon>
    </lineage>
</organism>
<dbReference type="Proteomes" id="UP000630594">
    <property type="component" value="Unassembled WGS sequence"/>
</dbReference>
<evidence type="ECO:0000313" key="6">
    <source>
        <dbReference type="Proteomes" id="UP000630594"/>
    </source>
</evidence>
<dbReference type="PROSITE" id="PS00894">
    <property type="entry name" value="HTH_DEOR_1"/>
    <property type="match status" value="1"/>
</dbReference>
<sequence>MSTTHRMLRLLSLLQTHRYWPGGELADRLEVSARTLRRDVERLRELGYEVDAVRGVAGGYQLRAGGSMAPLLLTDEEAVAVAVALRGAAGVAAAVAGGPDWALQALTKVVGLMPPHLRRRMDAVRSQTDTPEPWSGTPVIDAGVLGTIAQACRDDEPLRFGYAARDAEPSHRWVEPHRLVALGRRWYLVAYDRDRQDWRTFRVDRISAPEPTGQRFRPRELPAGDAVEFVRSGIRSTQVHHEVRVRIDATPEQVTAVVGRWGRVSAVGDGALLEMDADSLGWPLMVLGEVGADFTVESPPALAEAVAEVAARFGRAAG</sequence>
<dbReference type="EMBL" id="BMCK01000001">
    <property type="protein sequence ID" value="GGD07866.1"/>
    <property type="molecule type" value="Genomic_DNA"/>
</dbReference>